<dbReference type="RefSeq" id="WP_128753337.1">
    <property type="nucleotide sequence ID" value="NZ_CP035282.1"/>
</dbReference>
<dbReference type="InterPro" id="IPR007627">
    <property type="entry name" value="RNA_pol_sigma70_r2"/>
</dbReference>
<evidence type="ECO:0000313" key="7">
    <source>
        <dbReference type="EMBL" id="QAT63168.1"/>
    </source>
</evidence>
<keyword evidence="2" id="KW-0805">Transcription regulation</keyword>
<protein>
    <submittedName>
        <fullName evidence="7">Sigma-70 family RNA polymerase sigma factor</fullName>
    </submittedName>
</protein>
<dbReference type="SUPFAM" id="SSF88946">
    <property type="entry name" value="Sigma2 domain of RNA polymerase sigma factors"/>
    <property type="match status" value="1"/>
</dbReference>
<dbReference type="EMBL" id="CP035282">
    <property type="protein sequence ID" value="QAT63168.1"/>
    <property type="molecule type" value="Genomic_DNA"/>
</dbReference>
<dbReference type="Pfam" id="PF04542">
    <property type="entry name" value="Sigma70_r2"/>
    <property type="match status" value="1"/>
</dbReference>
<dbReference type="NCBIfam" id="TIGR02937">
    <property type="entry name" value="sigma70-ECF"/>
    <property type="match status" value="1"/>
</dbReference>
<proteinExistence type="inferred from homology"/>
<dbReference type="InterPro" id="IPR039425">
    <property type="entry name" value="RNA_pol_sigma-70-like"/>
</dbReference>
<dbReference type="GO" id="GO:0016987">
    <property type="term" value="F:sigma factor activity"/>
    <property type="evidence" value="ECO:0007669"/>
    <property type="project" value="UniProtKB-KW"/>
</dbReference>
<dbReference type="SUPFAM" id="SSF88659">
    <property type="entry name" value="Sigma3 and sigma4 domains of RNA polymerase sigma factors"/>
    <property type="match status" value="1"/>
</dbReference>
<dbReference type="GO" id="GO:0006352">
    <property type="term" value="P:DNA-templated transcription initiation"/>
    <property type="evidence" value="ECO:0007669"/>
    <property type="project" value="InterPro"/>
</dbReference>
<evidence type="ECO:0000256" key="4">
    <source>
        <dbReference type="ARBA" id="ARBA00023163"/>
    </source>
</evidence>
<dbReference type="Pfam" id="PF08281">
    <property type="entry name" value="Sigma70_r4_2"/>
    <property type="match status" value="1"/>
</dbReference>
<feature type="domain" description="RNA polymerase sigma factor 70 region 4 type 2" evidence="6">
    <location>
        <begin position="113"/>
        <end position="164"/>
    </location>
</feature>
<dbReference type="InterPro" id="IPR036388">
    <property type="entry name" value="WH-like_DNA-bd_sf"/>
</dbReference>
<dbReference type="Gene3D" id="1.10.1740.10">
    <property type="match status" value="1"/>
</dbReference>
<dbReference type="CDD" id="cd06171">
    <property type="entry name" value="Sigma70_r4"/>
    <property type="match status" value="1"/>
</dbReference>
<name>A0A410QH27_9FIRM</name>
<keyword evidence="8" id="KW-1185">Reference proteome</keyword>
<organism evidence="7 8">
    <name type="scientific">Acidilutibacter cellobiosedens</name>
    <dbReference type="NCBI Taxonomy" id="2507161"/>
    <lineage>
        <taxon>Bacteria</taxon>
        <taxon>Bacillati</taxon>
        <taxon>Bacillota</taxon>
        <taxon>Tissierellia</taxon>
        <taxon>Tissierellales</taxon>
        <taxon>Acidilutibacteraceae</taxon>
        <taxon>Acidilutibacter</taxon>
    </lineage>
</organism>
<dbReference type="InterPro" id="IPR013249">
    <property type="entry name" value="RNA_pol_sigma70_r4_t2"/>
</dbReference>
<dbReference type="KEGG" id="spoa:EQM13_17125"/>
<evidence type="ECO:0000259" key="5">
    <source>
        <dbReference type="Pfam" id="PF04542"/>
    </source>
</evidence>
<evidence type="ECO:0000313" key="8">
    <source>
        <dbReference type="Proteomes" id="UP000287969"/>
    </source>
</evidence>
<dbReference type="InterPro" id="IPR014284">
    <property type="entry name" value="RNA_pol_sigma-70_dom"/>
</dbReference>
<dbReference type="Gene3D" id="1.10.10.10">
    <property type="entry name" value="Winged helix-like DNA-binding domain superfamily/Winged helix DNA-binding domain"/>
    <property type="match status" value="1"/>
</dbReference>
<evidence type="ECO:0000259" key="6">
    <source>
        <dbReference type="Pfam" id="PF08281"/>
    </source>
</evidence>
<keyword evidence="3" id="KW-0731">Sigma factor</keyword>
<reference evidence="8" key="1">
    <citation type="submission" date="2019-01" db="EMBL/GenBank/DDBJ databases">
        <title>Draft genomes of a novel of Sporanaerobacter strains.</title>
        <authorList>
            <person name="Ma S."/>
        </authorList>
    </citation>
    <scope>NUCLEOTIDE SEQUENCE [LARGE SCALE GENOMIC DNA]</scope>
    <source>
        <strain evidence="8">NJN-17</strain>
    </source>
</reference>
<keyword evidence="4" id="KW-0804">Transcription</keyword>
<evidence type="ECO:0000256" key="2">
    <source>
        <dbReference type="ARBA" id="ARBA00023015"/>
    </source>
</evidence>
<dbReference type="InterPro" id="IPR013324">
    <property type="entry name" value="RNA_pol_sigma_r3/r4-like"/>
</dbReference>
<evidence type="ECO:0000256" key="1">
    <source>
        <dbReference type="ARBA" id="ARBA00010641"/>
    </source>
</evidence>
<accession>A0A410QH27</accession>
<gene>
    <name evidence="7" type="ORF">EQM13_17125</name>
</gene>
<dbReference type="PANTHER" id="PTHR43133:SF51">
    <property type="entry name" value="RNA POLYMERASE SIGMA FACTOR"/>
    <property type="match status" value="1"/>
</dbReference>
<sequence length="175" mass="20875">MDLAELVKKAQHGDKDALVQLIMDRKAEYYRLAYIYVKNEEDALDIMQDMILILYQNIHRLKKEDSFYSWSKTILVNCCKRYLKIKGRTILINRESEFEKESVFEDKDVEEEMIIEKCMSHLSRKHQEVIKMRYFLDMDYKAIAKILKIPIGTVKSRINAGIKNLKRMVEVEMNE</sequence>
<dbReference type="Proteomes" id="UP000287969">
    <property type="component" value="Chromosome"/>
</dbReference>
<dbReference type="InterPro" id="IPR013325">
    <property type="entry name" value="RNA_pol_sigma_r2"/>
</dbReference>
<dbReference type="AlphaFoldDB" id="A0A410QH27"/>
<comment type="similarity">
    <text evidence="1">Belongs to the sigma-70 factor family. ECF subfamily.</text>
</comment>
<dbReference type="PANTHER" id="PTHR43133">
    <property type="entry name" value="RNA POLYMERASE ECF-TYPE SIGMA FACTO"/>
    <property type="match status" value="1"/>
</dbReference>
<feature type="domain" description="RNA polymerase sigma-70 region 2" evidence="5">
    <location>
        <begin position="26"/>
        <end position="88"/>
    </location>
</feature>
<dbReference type="OrthoDB" id="9782703at2"/>
<evidence type="ECO:0000256" key="3">
    <source>
        <dbReference type="ARBA" id="ARBA00023082"/>
    </source>
</evidence>
<dbReference type="GO" id="GO:0003677">
    <property type="term" value="F:DNA binding"/>
    <property type="evidence" value="ECO:0007669"/>
    <property type="project" value="InterPro"/>
</dbReference>